<organism evidence="3">
    <name type="scientific">Arabidopsis lyrata subsp. lyrata</name>
    <name type="common">Lyre-leaved rock-cress</name>
    <dbReference type="NCBI Taxonomy" id="81972"/>
    <lineage>
        <taxon>Eukaryota</taxon>
        <taxon>Viridiplantae</taxon>
        <taxon>Streptophyta</taxon>
        <taxon>Embryophyta</taxon>
        <taxon>Tracheophyta</taxon>
        <taxon>Spermatophyta</taxon>
        <taxon>Magnoliopsida</taxon>
        <taxon>eudicotyledons</taxon>
        <taxon>Gunneridae</taxon>
        <taxon>Pentapetalae</taxon>
        <taxon>rosids</taxon>
        <taxon>malvids</taxon>
        <taxon>Brassicales</taxon>
        <taxon>Brassicaceae</taxon>
        <taxon>Camelineae</taxon>
        <taxon>Arabidopsis</taxon>
    </lineage>
</organism>
<dbReference type="OrthoDB" id="1021704at2759"/>
<dbReference type="InterPro" id="IPR013187">
    <property type="entry name" value="F-box-assoc_dom_typ3"/>
</dbReference>
<dbReference type="HOGENOM" id="CLU_027176_8_1_1"/>
<dbReference type="PANTHER" id="PTHR31111">
    <property type="entry name" value="BNAA05G37150D PROTEIN-RELATED"/>
    <property type="match status" value="1"/>
</dbReference>
<dbReference type="Pfam" id="PF08268">
    <property type="entry name" value="FBA_3"/>
    <property type="match status" value="1"/>
</dbReference>
<dbReference type="Gramene" id="scaffold_201996.1">
    <property type="protein sequence ID" value="scaffold_201996.1"/>
    <property type="gene ID" value="scaffold_201996.1"/>
</dbReference>
<feature type="domain" description="F-box" evidence="1">
    <location>
        <begin position="3"/>
        <end position="49"/>
    </location>
</feature>
<keyword evidence="3" id="KW-1185">Reference proteome</keyword>
<dbReference type="NCBIfam" id="TIGR01640">
    <property type="entry name" value="F_box_assoc_1"/>
    <property type="match status" value="1"/>
</dbReference>
<dbReference type="InterPro" id="IPR017451">
    <property type="entry name" value="F-box-assoc_interact_dom"/>
</dbReference>
<accession>D7KYG8</accession>
<dbReference type="SUPFAM" id="SSF81383">
    <property type="entry name" value="F-box domain"/>
    <property type="match status" value="1"/>
</dbReference>
<evidence type="ECO:0000313" key="2">
    <source>
        <dbReference type="EMBL" id="EFH63599.1"/>
    </source>
</evidence>
<dbReference type="PANTHER" id="PTHR31111:SF138">
    <property type="entry name" value="F-BOX ASSOCIATED DOMAIN-CONTAINING PROTEIN"/>
    <property type="match status" value="1"/>
</dbReference>
<dbReference type="SMART" id="SM00256">
    <property type="entry name" value="FBOX"/>
    <property type="match status" value="1"/>
</dbReference>
<gene>
    <name evidence="2" type="ORF">ARALYDRAFT_894922</name>
</gene>
<reference evidence="3" key="1">
    <citation type="journal article" date="2011" name="Nat. Genet.">
        <title>The Arabidopsis lyrata genome sequence and the basis of rapid genome size change.</title>
        <authorList>
            <person name="Hu T.T."/>
            <person name="Pattyn P."/>
            <person name="Bakker E.G."/>
            <person name="Cao J."/>
            <person name="Cheng J.-F."/>
            <person name="Clark R.M."/>
            <person name="Fahlgren N."/>
            <person name="Fawcett J.A."/>
            <person name="Grimwood J."/>
            <person name="Gundlach H."/>
            <person name="Haberer G."/>
            <person name="Hollister J.D."/>
            <person name="Ossowski S."/>
            <person name="Ottilar R.P."/>
            <person name="Salamov A.A."/>
            <person name="Schneeberger K."/>
            <person name="Spannagl M."/>
            <person name="Wang X."/>
            <person name="Yang L."/>
            <person name="Nasrallah M.E."/>
            <person name="Bergelson J."/>
            <person name="Carrington J.C."/>
            <person name="Gaut B.S."/>
            <person name="Schmutz J."/>
            <person name="Mayer K.F.X."/>
            <person name="Van de Peer Y."/>
            <person name="Grigoriev I.V."/>
            <person name="Nordborg M."/>
            <person name="Weigel D."/>
            <person name="Guo Y.-L."/>
        </authorList>
    </citation>
    <scope>NUCLEOTIDE SEQUENCE [LARGE SCALE GENOMIC DNA]</scope>
    <source>
        <strain evidence="3">cv. MN47</strain>
    </source>
</reference>
<protein>
    <recommendedName>
        <fullName evidence="1">F-box domain-containing protein</fullName>
    </recommendedName>
</protein>
<name>D7KYG8_ARALL</name>
<evidence type="ECO:0000259" key="1">
    <source>
        <dbReference type="PROSITE" id="PS50181"/>
    </source>
</evidence>
<evidence type="ECO:0000313" key="3">
    <source>
        <dbReference type="Proteomes" id="UP000008694"/>
    </source>
</evidence>
<dbReference type="InterPro" id="IPR036047">
    <property type="entry name" value="F-box-like_dom_sf"/>
</dbReference>
<proteinExistence type="predicted"/>
<sequence>MVNSNSQTPPEDLEKKILLRLPLKSLVKLIQVSKKWASIIRGEEFRREYLLRSMTRPRVMLMVERMTSLPHEPKMSWFHDVYEEQRRNPGSGEYEVLFHSVYQEKKPSLSSGQQQLRIPFEKVGSNISQPIRGLTCLHLDTKVAICNPGTKNYRILPEIPALEDEEWRESSIKCFFGYDEDTNVFKVLCIKTRNLSSIPINDCHVLTVELGAEPSYWRRIICNDDHSPVTEALFKGGFLYYGAWSSTGNNLVVRFNVTSEEFTVWEPSEEVQRDADFSFPRWKFVIYEKDIALVDDFAFFPAAEIDRDGTNVFPILVIDEISGDFERKIIKIHGWQQKVGDDVFYFKGTIGTGELVFAQCSGMDGLMPGASFSVLYYDTKKFLRRSTIEAVAGEHILEARTFLDHVDSTWLM</sequence>
<dbReference type="InterPro" id="IPR001810">
    <property type="entry name" value="F-box_dom"/>
</dbReference>
<dbReference type="EMBL" id="GL348714">
    <property type="protein sequence ID" value="EFH63599.1"/>
    <property type="molecule type" value="Genomic_DNA"/>
</dbReference>
<dbReference type="STRING" id="81972.D7KYG8"/>
<dbReference type="AlphaFoldDB" id="D7KYG8"/>
<dbReference type="PROSITE" id="PS50181">
    <property type="entry name" value="FBOX"/>
    <property type="match status" value="1"/>
</dbReference>
<dbReference type="Pfam" id="PF00646">
    <property type="entry name" value="F-box"/>
    <property type="match status" value="1"/>
</dbReference>
<dbReference type="KEGG" id="aly:9324871"/>
<dbReference type="Proteomes" id="UP000008694">
    <property type="component" value="Unassembled WGS sequence"/>
</dbReference>